<feature type="non-terminal residue" evidence="4">
    <location>
        <position position="1"/>
    </location>
</feature>
<protein>
    <recommendedName>
        <fullName evidence="3">C2H2-type domain-containing protein</fullName>
    </recommendedName>
</protein>
<dbReference type="InterPro" id="IPR013087">
    <property type="entry name" value="Znf_C2H2_type"/>
</dbReference>
<feature type="domain" description="C2H2-type" evidence="3">
    <location>
        <begin position="452"/>
        <end position="475"/>
    </location>
</feature>
<dbReference type="Proteomes" id="UP000708208">
    <property type="component" value="Unassembled WGS sequence"/>
</dbReference>
<feature type="region of interest" description="Disordered" evidence="2">
    <location>
        <begin position="150"/>
        <end position="170"/>
    </location>
</feature>
<dbReference type="Pfam" id="PF07933">
    <property type="entry name" value="DUF1681"/>
    <property type="match status" value="1"/>
</dbReference>
<dbReference type="GO" id="GO:0006897">
    <property type="term" value="P:endocytosis"/>
    <property type="evidence" value="ECO:0007669"/>
    <property type="project" value="InterPro"/>
</dbReference>
<feature type="region of interest" description="Disordered" evidence="2">
    <location>
        <begin position="309"/>
        <end position="345"/>
    </location>
</feature>
<dbReference type="PANTHER" id="PTHR12847">
    <property type="entry name" value="ATP-BINDING CASSETTE ABC TRANSPORTER-RELATED"/>
    <property type="match status" value="1"/>
</dbReference>
<evidence type="ECO:0000313" key="5">
    <source>
        <dbReference type="Proteomes" id="UP000708208"/>
    </source>
</evidence>
<proteinExistence type="predicted"/>
<dbReference type="PANTHER" id="PTHR12847:SF9">
    <property type="entry name" value="NECAP-LIKE PROTEIN CG9132"/>
    <property type="match status" value="1"/>
</dbReference>
<keyword evidence="1" id="KW-0479">Metal-binding</keyword>
<dbReference type="EMBL" id="CAJVCH010570095">
    <property type="protein sequence ID" value="CAG7834037.1"/>
    <property type="molecule type" value="Genomic_DNA"/>
</dbReference>
<dbReference type="SMART" id="SM00355">
    <property type="entry name" value="ZnF_C2H2"/>
    <property type="match status" value="7"/>
</dbReference>
<dbReference type="OrthoDB" id="8379166at2759"/>
<dbReference type="GO" id="GO:0008270">
    <property type="term" value="F:zinc ion binding"/>
    <property type="evidence" value="ECO:0007669"/>
    <property type="project" value="UniProtKB-KW"/>
</dbReference>
<keyword evidence="5" id="KW-1185">Reference proteome</keyword>
<feature type="domain" description="C2H2-type" evidence="3">
    <location>
        <begin position="288"/>
        <end position="316"/>
    </location>
</feature>
<name>A0A8J2LPI7_9HEXA</name>
<dbReference type="InterPro" id="IPR012466">
    <property type="entry name" value="NECAP_PHear"/>
</dbReference>
<keyword evidence="1" id="KW-0863">Zinc-finger</keyword>
<dbReference type="AlphaFoldDB" id="A0A8J2LPI7"/>
<feature type="compositionally biased region" description="Low complexity" evidence="2">
    <location>
        <begin position="329"/>
        <end position="345"/>
    </location>
</feature>
<sequence length="524" mass="59606">LNQVTRKTKIMDAEDDDELLIAKPEVFLYEIPSDKVKPGTDCDHRAGEWDLANPTWEGKILIYMAGPSCHVQLDDYQGNTCGQAVLAEYPSKSLKLVTDSSRYFTLNVQNLEGISRLVGIGFAKREDSSAIDSALKGYFTALGSRKRKPEEGNAKLTISDASPPKKEKSKVVEIYSQTNDPDYKYIREDSFQCHECPLNFNCPDLMVNHWKKSHKSRNALLKATMCQCRLPFPNIGEKNVHFEKYHRHTQQHTFPCKVCSTPFHSKQEVIEHFQEVHKRDSKDITANFGCSRCNQEFVTRVQLVEHFRHSHKKEAKTTSTAEDSVIDLNTSSSRDNNSSDANSAINKSRKIDPTYPYISGNLFKCHKCAESFEDVSSLTKHWENVHKLKVVHCQCKLVFLSLEQLQAHQKKFHPFVCSVCKGIFEDESGREEHALSVHLHDSFGNNINAFRFRCKPCKECFSCRRDLKFHLKLMHPKPSGSPIKICVRASHKSGKNPKKGSDEEIVFNGGNQTEVTADQATVYD</sequence>
<evidence type="ECO:0000259" key="3">
    <source>
        <dbReference type="PROSITE" id="PS50157"/>
    </source>
</evidence>
<feature type="domain" description="C2H2-type" evidence="3">
    <location>
        <begin position="363"/>
        <end position="386"/>
    </location>
</feature>
<organism evidence="4 5">
    <name type="scientific">Allacma fusca</name>
    <dbReference type="NCBI Taxonomy" id="39272"/>
    <lineage>
        <taxon>Eukaryota</taxon>
        <taxon>Metazoa</taxon>
        <taxon>Ecdysozoa</taxon>
        <taxon>Arthropoda</taxon>
        <taxon>Hexapoda</taxon>
        <taxon>Collembola</taxon>
        <taxon>Symphypleona</taxon>
        <taxon>Sminthuridae</taxon>
        <taxon>Allacma</taxon>
    </lineage>
</organism>
<feature type="region of interest" description="Disordered" evidence="2">
    <location>
        <begin position="490"/>
        <end position="512"/>
    </location>
</feature>
<evidence type="ECO:0000256" key="1">
    <source>
        <dbReference type="PROSITE-ProRule" id="PRU00042"/>
    </source>
</evidence>
<reference evidence="4" key="1">
    <citation type="submission" date="2021-06" db="EMBL/GenBank/DDBJ databases">
        <authorList>
            <person name="Hodson N. C."/>
            <person name="Mongue J. A."/>
            <person name="Jaron S. K."/>
        </authorList>
    </citation>
    <scope>NUCLEOTIDE SEQUENCE</scope>
</reference>
<evidence type="ECO:0000313" key="4">
    <source>
        <dbReference type="EMBL" id="CAG7834037.1"/>
    </source>
</evidence>
<accession>A0A8J2LPI7</accession>
<feature type="domain" description="C2H2-type" evidence="3">
    <location>
        <begin position="254"/>
        <end position="282"/>
    </location>
</feature>
<dbReference type="GO" id="GO:0030125">
    <property type="term" value="C:clathrin vesicle coat"/>
    <property type="evidence" value="ECO:0007669"/>
    <property type="project" value="TreeGrafter"/>
</dbReference>
<comment type="caution">
    <text evidence="4">The sequence shown here is derived from an EMBL/GenBank/DDBJ whole genome shotgun (WGS) entry which is preliminary data.</text>
</comment>
<dbReference type="PROSITE" id="PS00028">
    <property type="entry name" value="ZINC_FINGER_C2H2_1"/>
    <property type="match status" value="5"/>
</dbReference>
<feature type="domain" description="C2H2-type" evidence="3">
    <location>
        <begin position="191"/>
        <end position="219"/>
    </location>
</feature>
<dbReference type="PROSITE" id="PS50157">
    <property type="entry name" value="ZINC_FINGER_C2H2_2"/>
    <property type="match status" value="5"/>
</dbReference>
<gene>
    <name evidence="4" type="ORF">AFUS01_LOCUS43582</name>
</gene>
<evidence type="ECO:0000256" key="2">
    <source>
        <dbReference type="SAM" id="MobiDB-lite"/>
    </source>
</evidence>
<keyword evidence="1" id="KW-0862">Zinc</keyword>